<dbReference type="Proteomes" id="UP000199025">
    <property type="component" value="Unassembled WGS sequence"/>
</dbReference>
<reference evidence="1 2" key="1">
    <citation type="submission" date="2016-10" db="EMBL/GenBank/DDBJ databases">
        <authorList>
            <person name="de Groot N.N."/>
        </authorList>
    </citation>
    <scope>NUCLEOTIDE SEQUENCE [LARGE SCALE GENOMIC DNA]</scope>
    <source>
        <strain evidence="1 2">DSM 44468</strain>
    </source>
</reference>
<evidence type="ECO:0008006" key="3">
    <source>
        <dbReference type="Google" id="ProtNLM"/>
    </source>
</evidence>
<evidence type="ECO:0000313" key="1">
    <source>
        <dbReference type="EMBL" id="SFK53565.1"/>
    </source>
</evidence>
<proteinExistence type="predicted"/>
<organism evidence="1 2">
    <name type="scientific">Amycolatopsis sacchari</name>
    <dbReference type="NCBI Taxonomy" id="115433"/>
    <lineage>
        <taxon>Bacteria</taxon>
        <taxon>Bacillati</taxon>
        <taxon>Actinomycetota</taxon>
        <taxon>Actinomycetes</taxon>
        <taxon>Pseudonocardiales</taxon>
        <taxon>Pseudonocardiaceae</taxon>
        <taxon>Amycolatopsis</taxon>
    </lineage>
</organism>
<dbReference type="STRING" id="115433.SAMN05421835_123108"/>
<name>A0A1I4AAZ7_9PSEU</name>
<evidence type="ECO:0000313" key="2">
    <source>
        <dbReference type="Proteomes" id="UP000199025"/>
    </source>
</evidence>
<dbReference type="EMBL" id="FORP01000023">
    <property type="protein sequence ID" value="SFK53565.1"/>
    <property type="molecule type" value="Genomic_DNA"/>
</dbReference>
<dbReference type="AlphaFoldDB" id="A0A1I4AAZ7"/>
<dbReference type="InterPro" id="IPR025447">
    <property type="entry name" value="DUF4192"/>
</dbReference>
<accession>A0A1I4AAZ7</accession>
<dbReference type="Pfam" id="PF13830">
    <property type="entry name" value="DUF4192"/>
    <property type="match status" value="1"/>
</dbReference>
<protein>
    <recommendedName>
        <fullName evidence="3">DUF4192 domain-containing protein</fullName>
    </recommendedName>
</protein>
<sequence length="344" mass="36431">MSTEFPERSSVTLSAFDEIVAAVPALLGFYPCDSLVVIAVRERQLVCSARVDLSVARSSATEVCKRMRASLRSEQLTGLVLVVVTSGSETSEPPPEAEVVNAVRDGFERRGLPVKHCLWTAAIRQGTQWRCYHHPDCSGFVADPGNSPLAAAAVLVGKAAHVSREDLAASLAPADEGVLVRRGAEILAAALRADGQQREPAALLRLVDSAIEDACSDRLPQSDAEIVELAVALSDPAVRDACLVQADEARANAAEALWAHLVRELPAPERAEPACLLAVAACLGGNGALARIALERAVEADPEHTLARLLTAASTLPPWKVRPVLERTSSEARAALQPRAGCSR</sequence>
<gene>
    <name evidence="1" type="ORF">SAMN05421835_123108</name>
</gene>
<dbReference type="RefSeq" id="WP_091514054.1">
    <property type="nucleotide sequence ID" value="NZ_CBDQZW010000062.1"/>
</dbReference>
<dbReference type="OrthoDB" id="3264463at2"/>
<keyword evidence="2" id="KW-1185">Reference proteome</keyword>